<gene>
    <name evidence="2" type="ORF">J2S45_001711</name>
</gene>
<dbReference type="InterPro" id="IPR010982">
    <property type="entry name" value="Lambda_DNA-bd_dom_sf"/>
</dbReference>
<dbReference type="SUPFAM" id="SSF47413">
    <property type="entry name" value="lambda repressor-like DNA-binding domains"/>
    <property type="match status" value="1"/>
</dbReference>
<dbReference type="RefSeq" id="WP_307635126.1">
    <property type="nucleotide sequence ID" value="NZ_JAUSQL010000001.1"/>
</dbReference>
<feature type="compositionally biased region" description="Acidic residues" evidence="1">
    <location>
        <begin position="122"/>
        <end position="132"/>
    </location>
</feature>
<name>A0ABT9PJY0_9ACTO</name>
<evidence type="ECO:0000256" key="1">
    <source>
        <dbReference type="SAM" id="MobiDB-lite"/>
    </source>
</evidence>
<feature type="region of interest" description="Disordered" evidence="1">
    <location>
        <begin position="107"/>
        <end position="132"/>
    </location>
</feature>
<proteinExistence type="predicted"/>
<dbReference type="Proteomes" id="UP001230145">
    <property type="component" value="Unassembled WGS sequence"/>
</dbReference>
<sequence>MGRKALEIGEIERIAISNLAQVFEESTLTHQVVADRAGISRSGVLKTLAGQRATSVSEFVALCHALGLTPWRVLRQAEDAVRAQADDARAYTAEAEAKLQAVLQGGYVPAARHHEPDPYEGVGEENQDEEEN</sequence>
<evidence type="ECO:0000313" key="3">
    <source>
        <dbReference type="Proteomes" id="UP001230145"/>
    </source>
</evidence>
<reference evidence="2 3" key="1">
    <citation type="submission" date="2023-07" db="EMBL/GenBank/DDBJ databases">
        <title>Sequencing the genomes of 1000 actinobacteria strains.</title>
        <authorList>
            <person name="Klenk H.-P."/>
        </authorList>
    </citation>
    <scope>NUCLEOTIDE SEQUENCE [LARGE SCALE GENOMIC DNA]</scope>
    <source>
        <strain evidence="2 3">DSM 19515</strain>
    </source>
</reference>
<protein>
    <submittedName>
        <fullName evidence="2">Transcriptional regulator with XRE-family HTH domain</fullName>
    </submittedName>
</protein>
<comment type="caution">
    <text evidence="2">The sequence shown here is derived from an EMBL/GenBank/DDBJ whole genome shotgun (WGS) entry which is preliminary data.</text>
</comment>
<keyword evidence="3" id="KW-1185">Reference proteome</keyword>
<organism evidence="2 3">
    <name type="scientific">Trueperella abortisuis</name>
    <dbReference type="NCBI Taxonomy" id="445930"/>
    <lineage>
        <taxon>Bacteria</taxon>
        <taxon>Bacillati</taxon>
        <taxon>Actinomycetota</taxon>
        <taxon>Actinomycetes</taxon>
        <taxon>Actinomycetales</taxon>
        <taxon>Actinomycetaceae</taxon>
        <taxon>Trueperella</taxon>
    </lineage>
</organism>
<dbReference type="Gene3D" id="1.10.260.40">
    <property type="entry name" value="lambda repressor-like DNA-binding domains"/>
    <property type="match status" value="1"/>
</dbReference>
<dbReference type="Pfam" id="PF13560">
    <property type="entry name" value="HTH_31"/>
    <property type="match status" value="1"/>
</dbReference>
<dbReference type="EMBL" id="JAUSQL010000001">
    <property type="protein sequence ID" value="MDP9833032.1"/>
    <property type="molecule type" value="Genomic_DNA"/>
</dbReference>
<evidence type="ECO:0000313" key="2">
    <source>
        <dbReference type="EMBL" id="MDP9833032.1"/>
    </source>
</evidence>
<accession>A0ABT9PJY0</accession>